<gene>
    <name evidence="3" type="ORF">DXA38_23155</name>
</gene>
<dbReference type="InterPro" id="IPR008006">
    <property type="entry name" value="Peptidase_M26_N_dom"/>
</dbReference>
<feature type="region of interest" description="Disordered" evidence="1">
    <location>
        <begin position="1"/>
        <end position="26"/>
    </location>
</feature>
<dbReference type="Pfam" id="PF05342">
    <property type="entry name" value="Peptidase_M26_N"/>
    <property type="match status" value="1"/>
</dbReference>
<dbReference type="EMBL" id="QVEV01000158">
    <property type="protein sequence ID" value="RGC04194.1"/>
    <property type="molecule type" value="Genomic_DNA"/>
</dbReference>
<evidence type="ECO:0000313" key="3">
    <source>
        <dbReference type="EMBL" id="RGC04194.1"/>
    </source>
</evidence>
<dbReference type="GO" id="GO:0004222">
    <property type="term" value="F:metalloendopeptidase activity"/>
    <property type="evidence" value="ECO:0007669"/>
    <property type="project" value="InterPro"/>
</dbReference>
<proteinExistence type="predicted"/>
<dbReference type="Gene3D" id="2.160.20.110">
    <property type="match status" value="1"/>
</dbReference>
<evidence type="ECO:0000256" key="1">
    <source>
        <dbReference type="SAM" id="MobiDB-lite"/>
    </source>
</evidence>
<name>A0A3E2V0W0_CLOIN</name>
<dbReference type="AlphaFoldDB" id="A0A3E2V0W0"/>
<dbReference type="GO" id="GO:0016020">
    <property type="term" value="C:membrane"/>
    <property type="evidence" value="ECO:0007669"/>
    <property type="project" value="InterPro"/>
</dbReference>
<organism evidence="3 4">
    <name type="scientific">Clostridium innocuum</name>
    <dbReference type="NCBI Taxonomy" id="1522"/>
    <lineage>
        <taxon>Bacteria</taxon>
        <taxon>Bacillati</taxon>
        <taxon>Bacillota</taxon>
        <taxon>Clostridia</taxon>
        <taxon>Eubacteriales</taxon>
        <taxon>Clostridiaceae</taxon>
        <taxon>Clostridium</taxon>
    </lineage>
</organism>
<evidence type="ECO:0000313" key="4">
    <source>
        <dbReference type="Proteomes" id="UP000260025"/>
    </source>
</evidence>
<sequence length="185" mass="19674">QGSYTPKENGSYVFQSEAADDAPLGTTATYEVTDITGQPKEEPKKEEQSEVKEIHITNEQGLKDIAKAPDKTYIMDSDITVTSDSIMVEKEFTGTLEGNGHVIKGLKQPLFSSLKKANIKNVNLSSTIDTDADTAALAGSATDTKINGVGILAVIHSKQNVAGMLVNCTNTSIESSYVSGEITGE</sequence>
<feature type="non-terminal residue" evidence="3">
    <location>
        <position position="1"/>
    </location>
</feature>
<dbReference type="Proteomes" id="UP000260025">
    <property type="component" value="Unassembled WGS sequence"/>
</dbReference>
<feature type="non-terminal residue" evidence="3">
    <location>
        <position position="185"/>
    </location>
</feature>
<dbReference type="GO" id="GO:0008270">
    <property type="term" value="F:zinc ion binding"/>
    <property type="evidence" value="ECO:0007669"/>
    <property type="project" value="InterPro"/>
</dbReference>
<comment type="caution">
    <text evidence="3">The sequence shown here is derived from an EMBL/GenBank/DDBJ whole genome shotgun (WGS) entry which is preliminary data.</text>
</comment>
<dbReference type="RefSeq" id="WP_220431432.1">
    <property type="nucleotide sequence ID" value="NZ_QVEV01000158.1"/>
</dbReference>
<feature type="compositionally biased region" description="Polar residues" evidence="1">
    <location>
        <begin position="1"/>
        <end position="14"/>
    </location>
</feature>
<feature type="domain" description="Peptidase M26 N-terminal" evidence="2">
    <location>
        <begin position="50"/>
        <end position="149"/>
    </location>
</feature>
<evidence type="ECO:0000259" key="2">
    <source>
        <dbReference type="Pfam" id="PF05342"/>
    </source>
</evidence>
<accession>A0A3E2V0W0</accession>
<reference evidence="3 4" key="1">
    <citation type="submission" date="2018-08" db="EMBL/GenBank/DDBJ databases">
        <title>A genome reference for cultivated species of the human gut microbiota.</title>
        <authorList>
            <person name="Zou Y."/>
            <person name="Xue W."/>
            <person name="Luo G."/>
        </authorList>
    </citation>
    <scope>NUCLEOTIDE SEQUENCE [LARGE SCALE GENOMIC DNA]</scope>
    <source>
        <strain evidence="3 4">OF01-2LB</strain>
    </source>
</reference>
<protein>
    <recommendedName>
        <fullName evidence="2">Peptidase M26 N-terminal domain-containing protein</fullName>
    </recommendedName>
</protein>